<keyword evidence="2 5" id="KW-0436">Ligase</keyword>
<dbReference type="Proteomes" id="UP000318199">
    <property type="component" value="Unassembled WGS sequence"/>
</dbReference>
<dbReference type="EMBL" id="VOBQ01000001">
    <property type="protein sequence ID" value="TWO73352.1"/>
    <property type="molecule type" value="Genomic_DNA"/>
</dbReference>
<dbReference type="InterPro" id="IPR025110">
    <property type="entry name" value="AMP-bd_C"/>
</dbReference>
<comment type="caution">
    <text evidence="5">The sequence shown here is derived from an EMBL/GenBank/DDBJ whole genome shotgun (WGS) entry which is preliminary data.</text>
</comment>
<dbReference type="Gene3D" id="3.30.300.30">
    <property type="match status" value="1"/>
</dbReference>
<dbReference type="GO" id="GO:0006631">
    <property type="term" value="P:fatty acid metabolic process"/>
    <property type="evidence" value="ECO:0007669"/>
    <property type="project" value="TreeGrafter"/>
</dbReference>
<evidence type="ECO:0000313" key="5">
    <source>
        <dbReference type="EMBL" id="TWO73352.1"/>
    </source>
</evidence>
<feature type="domain" description="AMP-dependent synthetase/ligase" evidence="3">
    <location>
        <begin position="16"/>
        <end position="364"/>
    </location>
</feature>
<evidence type="ECO:0000313" key="6">
    <source>
        <dbReference type="Proteomes" id="UP000318199"/>
    </source>
</evidence>
<reference evidence="5 6" key="1">
    <citation type="submission" date="2019-07" db="EMBL/GenBank/DDBJ databases">
        <title>Caenimonas sedimenti sp. nov., isolated from activated sludge.</title>
        <authorList>
            <person name="Xu J."/>
        </authorList>
    </citation>
    <scope>NUCLEOTIDE SEQUENCE [LARGE SCALE GENOMIC DNA]</scope>
    <source>
        <strain evidence="5 6">HX-9-20</strain>
    </source>
</reference>
<dbReference type="InterPro" id="IPR045851">
    <property type="entry name" value="AMP-bd_C_sf"/>
</dbReference>
<proteinExistence type="inferred from homology"/>
<dbReference type="PROSITE" id="PS00455">
    <property type="entry name" value="AMP_BINDING"/>
    <property type="match status" value="1"/>
</dbReference>
<dbReference type="InterPro" id="IPR000873">
    <property type="entry name" value="AMP-dep_synth/lig_dom"/>
</dbReference>
<evidence type="ECO:0000256" key="1">
    <source>
        <dbReference type="ARBA" id="ARBA00006432"/>
    </source>
</evidence>
<dbReference type="AlphaFoldDB" id="A0A562ZXL1"/>
<dbReference type="OrthoDB" id="5296889at2"/>
<keyword evidence="6" id="KW-1185">Reference proteome</keyword>
<gene>
    <name evidence="5" type="ORF">FN976_00460</name>
</gene>
<dbReference type="PANTHER" id="PTHR43201">
    <property type="entry name" value="ACYL-COA SYNTHETASE"/>
    <property type="match status" value="1"/>
</dbReference>
<evidence type="ECO:0000256" key="2">
    <source>
        <dbReference type="ARBA" id="ARBA00022598"/>
    </source>
</evidence>
<comment type="similarity">
    <text evidence="1">Belongs to the ATP-dependent AMP-binding enzyme family.</text>
</comment>
<dbReference type="InterPro" id="IPR020845">
    <property type="entry name" value="AMP-binding_CS"/>
</dbReference>
<accession>A0A562ZXL1</accession>
<sequence length="508" mass="53736">MRVDHYVTAIAADPARADVPALLTQDEQVSYRELADRITRCAGSLAAAGLAAGQRAVLVGENSVDMIVVLLAVMRLGAWAVPLNARMSAVEIDGICAHCAPRLCYFSGESAEATAHAGRFGAAGGEGDGLSRGSIALREDGVQPDGSDDGSAHDVAVMIYTSGSTGKPKGVMLTHANLDFVSQASLAQQVLLPGDRIFHALPISHSFGLISALLCALRVGASLLLCTRFSAEQLADALRHRGMTVFQGVPAMYARLIEWAERSGEALTPNRLRMAYIGGSQIDATRKAQAERLLGIRLHHGYGLTESAPAATRTFGHPPPSEITAGWPIPGIEVVVRDGAGQVLPPGEPGEVCIRGPNVMKGYFRDPDQTRAAIDADGWLHTGDVGRFGPEGDLTIVGRIKEMIIRGGFNVYPAEVEAAIAAHAGVAQCAVLGHAVAGDEEIVAFIEPQAGARIDTRALEQFLRGRLSPYKIPRRWHVMDRLPAAATGKLLKPALREMLVALAAKEAA</sequence>
<feature type="domain" description="AMP-binding enzyme C-terminal" evidence="4">
    <location>
        <begin position="415"/>
        <end position="489"/>
    </location>
</feature>
<protein>
    <submittedName>
        <fullName evidence="5">Acyl--CoA ligase</fullName>
    </submittedName>
</protein>
<evidence type="ECO:0000259" key="3">
    <source>
        <dbReference type="Pfam" id="PF00501"/>
    </source>
</evidence>
<evidence type="ECO:0000259" key="4">
    <source>
        <dbReference type="Pfam" id="PF13193"/>
    </source>
</evidence>
<dbReference type="InterPro" id="IPR042099">
    <property type="entry name" value="ANL_N_sf"/>
</dbReference>
<dbReference type="Pfam" id="PF00501">
    <property type="entry name" value="AMP-binding"/>
    <property type="match status" value="1"/>
</dbReference>
<dbReference type="PANTHER" id="PTHR43201:SF5">
    <property type="entry name" value="MEDIUM-CHAIN ACYL-COA LIGASE ACSF2, MITOCHONDRIAL"/>
    <property type="match status" value="1"/>
</dbReference>
<name>A0A562ZXL1_9BURK</name>
<organism evidence="5 6">
    <name type="scientific">Caenimonas sedimenti</name>
    <dbReference type="NCBI Taxonomy" id="2596921"/>
    <lineage>
        <taxon>Bacteria</taxon>
        <taxon>Pseudomonadati</taxon>
        <taxon>Pseudomonadota</taxon>
        <taxon>Betaproteobacteria</taxon>
        <taxon>Burkholderiales</taxon>
        <taxon>Comamonadaceae</taxon>
        <taxon>Caenimonas</taxon>
    </lineage>
</organism>
<dbReference type="GO" id="GO:0031956">
    <property type="term" value="F:medium-chain fatty acid-CoA ligase activity"/>
    <property type="evidence" value="ECO:0007669"/>
    <property type="project" value="TreeGrafter"/>
</dbReference>
<dbReference type="SUPFAM" id="SSF56801">
    <property type="entry name" value="Acetyl-CoA synthetase-like"/>
    <property type="match status" value="1"/>
</dbReference>
<dbReference type="RefSeq" id="WP_145889856.1">
    <property type="nucleotide sequence ID" value="NZ_VOBQ01000001.1"/>
</dbReference>
<dbReference type="Gene3D" id="3.40.50.12780">
    <property type="entry name" value="N-terminal domain of ligase-like"/>
    <property type="match status" value="1"/>
</dbReference>
<dbReference type="Pfam" id="PF13193">
    <property type="entry name" value="AMP-binding_C"/>
    <property type="match status" value="1"/>
</dbReference>